<evidence type="ECO:0000256" key="5">
    <source>
        <dbReference type="ARBA" id="ARBA00025751"/>
    </source>
</evidence>
<evidence type="ECO:0000256" key="3">
    <source>
        <dbReference type="ARBA" id="ARBA00023163"/>
    </source>
</evidence>
<dbReference type="HAMAP" id="MF_00261">
    <property type="entry name" value="RNApol_arch_Rpo11"/>
    <property type="match status" value="1"/>
</dbReference>
<keyword evidence="4" id="KW-0539">Nucleus</keyword>
<dbReference type="InterPro" id="IPR022905">
    <property type="entry name" value="Rpo11-like"/>
</dbReference>
<name>A0AAN7T972_9PEZI</name>
<evidence type="ECO:0000256" key="4">
    <source>
        <dbReference type="ARBA" id="ARBA00023242"/>
    </source>
</evidence>
<dbReference type="GO" id="GO:0003677">
    <property type="term" value="F:DNA binding"/>
    <property type="evidence" value="ECO:0007669"/>
    <property type="project" value="InterPro"/>
</dbReference>
<proteinExistence type="inferred from homology"/>
<organism evidence="7 8">
    <name type="scientific">Meristemomyces frigidus</name>
    <dbReference type="NCBI Taxonomy" id="1508187"/>
    <lineage>
        <taxon>Eukaryota</taxon>
        <taxon>Fungi</taxon>
        <taxon>Dikarya</taxon>
        <taxon>Ascomycota</taxon>
        <taxon>Pezizomycotina</taxon>
        <taxon>Dothideomycetes</taxon>
        <taxon>Dothideomycetidae</taxon>
        <taxon>Mycosphaerellales</taxon>
        <taxon>Teratosphaeriaceae</taxon>
        <taxon>Meristemomyces</taxon>
    </lineage>
</organism>
<dbReference type="GO" id="GO:0046983">
    <property type="term" value="F:protein dimerization activity"/>
    <property type="evidence" value="ECO:0007669"/>
    <property type="project" value="InterPro"/>
</dbReference>
<dbReference type="GO" id="GO:0006366">
    <property type="term" value="P:transcription by RNA polymerase II"/>
    <property type="evidence" value="ECO:0007669"/>
    <property type="project" value="InterPro"/>
</dbReference>
<dbReference type="Proteomes" id="UP001310890">
    <property type="component" value="Unassembled WGS sequence"/>
</dbReference>
<dbReference type="Pfam" id="PF13656">
    <property type="entry name" value="RNA_pol_L_2"/>
    <property type="match status" value="1"/>
</dbReference>
<evidence type="ECO:0000256" key="2">
    <source>
        <dbReference type="ARBA" id="ARBA00022478"/>
    </source>
</evidence>
<dbReference type="PROSITE" id="PS01154">
    <property type="entry name" value="RNA_POL_L_13KD"/>
    <property type="match status" value="1"/>
</dbReference>
<dbReference type="EMBL" id="JAVRRL010000105">
    <property type="protein sequence ID" value="KAK5107827.1"/>
    <property type="molecule type" value="Genomic_DNA"/>
</dbReference>
<evidence type="ECO:0000259" key="6">
    <source>
        <dbReference type="Pfam" id="PF13656"/>
    </source>
</evidence>
<dbReference type="InterPro" id="IPR009025">
    <property type="entry name" value="RBP11-like_dimer"/>
</dbReference>
<dbReference type="GO" id="GO:0005665">
    <property type="term" value="C:RNA polymerase II, core complex"/>
    <property type="evidence" value="ECO:0007669"/>
    <property type="project" value="InterPro"/>
</dbReference>
<dbReference type="InterPro" id="IPR008193">
    <property type="entry name" value="RNA_pol_Rpb11_13-16kDa_CS"/>
</dbReference>
<gene>
    <name evidence="7" type="ORF">LTR62_000641</name>
</gene>
<dbReference type="Gene3D" id="3.30.1360.10">
    <property type="entry name" value="RNA polymerase, RBP11-like subunit"/>
    <property type="match status" value="1"/>
</dbReference>
<evidence type="ECO:0000256" key="1">
    <source>
        <dbReference type="ARBA" id="ARBA00004123"/>
    </source>
</evidence>
<sequence>MADDDYIFTEGRVVRASKTNGGQLPACHASYHAGYSANQDPRVGRNIGGLSVDPDPDRYETFLLEAGEKKVTFENESRVPNAALFTFNREDHTLGNLLRDKLSRSPNVLFAAYQVPHPLFAVFKLRVQTDGTLAPKEAVVQACQELVQELSELDREFTKEWELKRISEGN</sequence>
<comment type="similarity">
    <text evidence="5">Belongs to the archaeal Rpo11/eukaryotic RPB11/RPC19 RNA polymerase subunit family.</text>
</comment>
<comment type="caution">
    <text evidence="7">The sequence shown here is derived from an EMBL/GenBank/DDBJ whole genome shotgun (WGS) entry which is preliminary data.</text>
</comment>
<reference evidence="7" key="1">
    <citation type="submission" date="2023-08" db="EMBL/GenBank/DDBJ databases">
        <title>Black Yeasts Isolated from many extreme environments.</title>
        <authorList>
            <person name="Coleine C."/>
            <person name="Stajich J.E."/>
            <person name="Selbmann L."/>
        </authorList>
    </citation>
    <scope>NUCLEOTIDE SEQUENCE</scope>
    <source>
        <strain evidence="7">CCFEE 5401</strain>
    </source>
</reference>
<dbReference type="GO" id="GO:0003899">
    <property type="term" value="F:DNA-directed RNA polymerase activity"/>
    <property type="evidence" value="ECO:0007669"/>
    <property type="project" value="InterPro"/>
</dbReference>
<dbReference type="InterPro" id="IPR036603">
    <property type="entry name" value="RBP11-like"/>
</dbReference>
<dbReference type="SUPFAM" id="SSF55257">
    <property type="entry name" value="RBP11-like subunits of RNA polymerase"/>
    <property type="match status" value="1"/>
</dbReference>
<comment type="subcellular location">
    <subcellularLocation>
        <location evidence="1">Nucleus</location>
    </subcellularLocation>
</comment>
<keyword evidence="3" id="KW-0804">Transcription</keyword>
<evidence type="ECO:0000313" key="7">
    <source>
        <dbReference type="EMBL" id="KAK5107827.1"/>
    </source>
</evidence>
<dbReference type="PANTHER" id="PTHR13946:SF16">
    <property type="entry name" value="DNA-DIRECTED RNA POLYMERASE II SUBUNIT RPB11"/>
    <property type="match status" value="1"/>
</dbReference>
<dbReference type="CDD" id="cd06926">
    <property type="entry name" value="RNAP_II_RPB11"/>
    <property type="match status" value="1"/>
</dbReference>
<keyword evidence="2" id="KW-0240">DNA-directed RNA polymerase</keyword>
<feature type="domain" description="DNA-directed RNA polymerase RBP11-like dimerisation" evidence="6">
    <location>
        <begin position="83"/>
        <end position="155"/>
    </location>
</feature>
<dbReference type="AlphaFoldDB" id="A0AAN7T972"/>
<evidence type="ECO:0000313" key="8">
    <source>
        <dbReference type="Proteomes" id="UP001310890"/>
    </source>
</evidence>
<dbReference type="PANTHER" id="PTHR13946">
    <property type="entry name" value="DNA-DIRECTED RNA POLYMERASE I,II,III"/>
    <property type="match status" value="1"/>
</dbReference>
<accession>A0AAN7T972</accession>
<dbReference type="InterPro" id="IPR037685">
    <property type="entry name" value="RBP11"/>
</dbReference>
<protein>
    <recommendedName>
        <fullName evidence="6">DNA-directed RNA polymerase RBP11-like dimerisation domain-containing protein</fullName>
    </recommendedName>
</protein>